<dbReference type="EMBL" id="JAFREP010000036">
    <property type="protein sequence ID" value="MBO1322429.1"/>
    <property type="molecule type" value="Genomic_DNA"/>
</dbReference>
<dbReference type="Proteomes" id="UP000664417">
    <property type="component" value="Unassembled WGS sequence"/>
</dbReference>
<dbReference type="RefSeq" id="WP_207862402.1">
    <property type="nucleotide sequence ID" value="NZ_JAFREP010000036.1"/>
</dbReference>
<organism evidence="1 2">
    <name type="scientific">Acanthopleuribacter pedis</name>
    <dbReference type="NCBI Taxonomy" id="442870"/>
    <lineage>
        <taxon>Bacteria</taxon>
        <taxon>Pseudomonadati</taxon>
        <taxon>Acidobacteriota</taxon>
        <taxon>Holophagae</taxon>
        <taxon>Acanthopleuribacterales</taxon>
        <taxon>Acanthopleuribacteraceae</taxon>
        <taxon>Acanthopleuribacter</taxon>
    </lineage>
</organism>
<protein>
    <submittedName>
        <fullName evidence="1">Transposase</fullName>
    </submittedName>
</protein>
<dbReference type="SUPFAM" id="SSF48295">
    <property type="entry name" value="TrpR-like"/>
    <property type="match status" value="1"/>
</dbReference>
<dbReference type="GO" id="GO:0043565">
    <property type="term" value="F:sequence-specific DNA binding"/>
    <property type="evidence" value="ECO:0007669"/>
    <property type="project" value="InterPro"/>
</dbReference>
<dbReference type="GO" id="GO:0004803">
    <property type="term" value="F:transposase activity"/>
    <property type="evidence" value="ECO:0007669"/>
    <property type="project" value="InterPro"/>
</dbReference>
<keyword evidence="2" id="KW-1185">Reference proteome</keyword>
<name>A0A8J7QEG9_9BACT</name>
<accession>A0A8J7QEG9</accession>
<reference evidence="1" key="1">
    <citation type="submission" date="2021-03" db="EMBL/GenBank/DDBJ databases">
        <authorList>
            <person name="Wang G."/>
        </authorList>
    </citation>
    <scope>NUCLEOTIDE SEQUENCE</scope>
    <source>
        <strain evidence="1">KCTC 12899</strain>
    </source>
</reference>
<dbReference type="InterPro" id="IPR010921">
    <property type="entry name" value="Trp_repressor/repl_initiator"/>
</dbReference>
<gene>
    <name evidence="1" type="ORF">J3U88_28405</name>
</gene>
<dbReference type="AlphaFoldDB" id="A0A8J7QEG9"/>
<dbReference type="Pfam" id="PF01527">
    <property type="entry name" value="HTH_Tnp_1"/>
    <property type="match status" value="1"/>
</dbReference>
<evidence type="ECO:0000313" key="2">
    <source>
        <dbReference type="Proteomes" id="UP000664417"/>
    </source>
</evidence>
<comment type="caution">
    <text evidence="1">The sequence shown here is derived from an EMBL/GenBank/DDBJ whole genome shotgun (WGS) entry which is preliminary data.</text>
</comment>
<dbReference type="InterPro" id="IPR002514">
    <property type="entry name" value="Transposase_8"/>
</dbReference>
<sequence>MAKKKRNYYSGEQKVAILKRHLVNGERISDICDELNINPNMFYRWQKTFFENGAKAFESGAKTKVDTETRRLEELQAKLGQKDSVISELVTELIKAKKNIGEI</sequence>
<evidence type="ECO:0000313" key="1">
    <source>
        <dbReference type="EMBL" id="MBO1322429.1"/>
    </source>
</evidence>
<proteinExistence type="predicted"/>
<dbReference type="GO" id="GO:0006313">
    <property type="term" value="P:DNA transposition"/>
    <property type="evidence" value="ECO:0007669"/>
    <property type="project" value="InterPro"/>
</dbReference>